<feature type="domain" description="Lipoyl-binding" evidence="7">
    <location>
        <begin position="579"/>
        <end position="654"/>
    </location>
</feature>
<dbReference type="PROSITE" id="PS50968">
    <property type="entry name" value="BIOTINYL_LIPOYL"/>
    <property type="match status" value="1"/>
</dbReference>
<protein>
    <submittedName>
        <fullName evidence="10">Methylcrotonyl-CoA carboxylase biotin-containing subunit (EC)</fullName>
        <ecNumber evidence="10">6.4.1.4</ecNumber>
    </submittedName>
</protein>
<feature type="domain" description="ATP-grasp" evidence="8">
    <location>
        <begin position="120"/>
        <end position="317"/>
    </location>
</feature>
<dbReference type="FunFam" id="3.30.470.20:FF:000028">
    <property type="entry name" value="Methylcrotonoyl-CoA carboxylase subunit alpha, mitochondrial"/>
    <property type="match status" value="1"/>
</dbReference>
<evidence type="ECO:0000256" key="2">
    <source>
        <dbReference type="ARBA" id="ARBA00022598"/>
    </source>
</evidence>
<evidence type="ECO:0000256" key="5">
    <source>
        <dbReference type="ARBA" id="ARBA00023267"/>
    </source>
</evidence>
<evidence type="ECO:0000256" key="4">
    <source>
        <dbReference type="ARBA" id="ARBA00022840"/>
    </source>
</evidence>
<keyword evidence="3 6" id="KW-0547">Nucleotide-binding</keyword>
<evidence type="ECO:0000259" key="8">
    <source>
        <dbReference type="PROSITE" id="PS50975"/>
    </source>
</evidence>
<dbReference type="FunFam" id="3.30.1490.20:FF:000003">
    <property type="entry name" value="acetyl-CoA carboxylase isoform X1"/>
    <property type="match status" value="1"/>
</dbReference>
<organism evidence="10">
    <name type="scientific">uncultured Aureispira sp</name>
    <dbReference type="NCBI Taxonomy" id="1331704"/>
    <lineage>
        <taxon>Bacteria</taxon>
        <taxon>Pseudomonadati</taxon>
        <taxon>Bacteroidota</taxon>
        <taxon>Saprospiria</taxon>
        <taxon>Saprospirales</taxon>
        <taxon>Saprospiraceae</taxon>
        <taxon>Aureispira</taxon>
        <taxon>environmental samples</taxon>
    </lineage>
</organism>
<dbReference type="PANTHER" id="PTHR18866">
    <property type="entry name" value="CARBOXYLASE:PYRUVATE/ACETYL-COA/PROPIONYL-COA CARBOXYLASE"/>
    <property type="match status" value="1"/>
</dbReference>
<evidence type="ECO:0000259" key="9">
    <source>
        <dbReference type="PROSITE" id="PS50979"/>
    </source>
</evidence>
<dbReference type="InterPro" id="IPR050856">
    <property type="entry name" value="Biotin_carboxylase_complex"/>
</dbReference>
<keyword evidence="4 6" id="KW-0067">ATP-binding</keyword>
<feature type="domain" description="Biotin carboxylation" evidence="9">
    <location>
        <begin position="1"/>
        <end position="446"/>
    </location>
</feature>
<dbReference type="Gene3D" id="2.40.50.100">
    <property type="match status" value="1"/>
</dbReference>
<dbReference type="SUPFAM" id="SSF52440">
    <property type="entry name" value="PreATP-grasp domain"/>
    <property type="match status" value="1"/>
</dbReference>
<dbReference type="InterPro" id="IPR000089">
    <property type="entry name" value="Biotin_lipoyl"/>
</dbReference>
<dbReference type="Gene3D" id="3.30.470.20">
    <property type="entry name" value="ATP-grasp fold, B domain"/>
    <property type="match status" value="1"/>
</dbReference>
<dbReference type="SUPFAM" id="SSF56059">
    <property type="entry name" value="Glutathione synthetase ATP-binding domain-like"/>
    <property type="match status" value="1"/>
</dbReference>
<dbReference type="InterPro" id="IPR005481">
    <property type="entry name" value="BC-like_N"/>
</dbReference>
<dbReference type="Pfam" id="PF02786">
    <property type="entry name" value="CPSase_L_D2"/>
    <property type="match status" value="1"/>
</dbReference>
<dbReference type="CDD" id="cd06850">
    <property type="entry name" value="biotinyl_domain"/>
    <property type="match status" value="1"/>
</dbReference>
<dbReference type="InterPro" id="IPR005479">
    <property type="entry name" value="CPAse_ATP-bd"/>
</dbReference>
<reference evidence="10" key="1">
    <citation type="submission" date="2020-01" db="EMBL/GenBank/DDBJ databases">
        <authorList>
            <person name="Meier V. D."/>
            <person name="Meier V D."/>
        </authorList>
    </citation>
    <scope>NUCLEOTIDE SEQUENCE</scope>
    <source>
        <strain evidence="10">HLG_WM_MAG_10</strain>
    </source>
</reference>
<dbReference type="InterPro" id="IPR011054">
    <property type="entry name" value="Rudment_hybrid_motif"/>
</dbReference>
<dbReference type="GO" id="GO:0046872">
    <property type="term" value="F:metal ion binding"/>
    <property type="evidence" value="ECO:0007669"/>
    <property type="project" value="InterPro"/>
</dbReference>
<evidence type="ECO:0000256" key="6">
    <source>
        <dbReference type="PROSITE-ProRule" id="PRU00409"/>
    </source>
</evidence>
<dbReference type="InterPro" id="IPR011764">
    <property type="entry name" value="Biotin_carboxylation_dom"/>
</dbReference>
<dbReference type="InterPro" id="IPR005482">
    <property type="entry name" value="Biotin_COase_C"/>
</dbReference>
<gene>
    <name evidence="10" type="ORF">HELGO_WM29756</name>
</gene>
<dbReference type="PANTHER" id="PTHR18866:SF33">
    <property type="entry name" value="METHYLCROTONOYL-COA CARBOXYLASE SUBUNIT ALPHA, MITOCHONDRIAL-RELATED"/>
    <property type="match status" value="1"/>
</dbReference>
<dbReference type="AlphaFoldDB" id="A0A6S6SB35"/>
<accession>A0A6S6SB35</accession>
<keyword evidence="2 10" id="KW-0436">Ligase</keyword>
<dbReference type="SMART" id="SM00878">
    <property type="entry name" value="Biotin_carb_C"/>
    <property type="match status" value="1"/>
</dbReference>
<proteinExistence type="predicted"/>
<keyword evidence="5" id="KW-0092">Biotin</keyword>
<name>A0A6S6SB35_9BACT</name>
<dbReference type="GO" id="GO:0005524">
    <property type="term" value="F:ATP binding"/>
    <property type="evidence" value="ECO:0007669"/>
    <property type="project" value="UniProtKB-UniRule"/>
</dbReference>
<dbReference type="InterPro" id="IPR011761">
    <property type="entry name" value="ATP-grasp"/>
</dbReference>
<dbReference type="PROSITE" id="PS50979">
    <property type="entry name" value="BC"/>
    <property type="match status" value="1"/>
</dbReference>
<evidence type="ECO:0000256" key="3">
    <source>
        <dbReference type="ARBA" id="ARBA00022741"/>
    </source>
</evidence>
<dbReference type="InterPro" id="IPR011053">
    <property type="entry name" value="Single_hybrid_motif"/>
</dbReference>
<comment type="cofactor">
    <cofactor evidence="1">
        <name>biotin</name>
        <dbReference type="ChEBI" id="CHEBI:57586"/>
    </cofactor>
</comment>
<dbReference type="EC" id="6.4.1.4" evidence="10"/>
<dbReference type="Pfam" id="PF02785">
    <property type="entry name" value="Biotin_carb_C"/>
    <property type="match status" value="1"/>
</dbReference>
<dbReference type="SUPFAM" id="SSF51230">
    <property type="entry name" value="Single hybrid motif"/>
    <property type="match status" value="1"/>
</dbReference>
<dbReference type="Pfam" id="PF00364">
    <property type="entry name" value="Biotin_lipoyl"/>
    <property type="match status" value="1"/>
</dbReference>
<sequence length="661" mass="73285">MIQSILIANRGEIATRIIKTCRRLGIRSIAVYANPDKDLPFVQAADEAIALGGNSAKEAYLVQDKIIAAAKQTKADAIHPGFGFLSEQADFALRCKAEGFIFIGPNAEAIQKMGLKSTAKAIMQSQGVPTIPGYQGAKQSLEVLLEEANKIGYPILIKAIAGGGGKGMRIVSQERDFKAALLAAQQEAQNSFGNAVVILERYFKNARHIEFQIFGDQQGNVIHLLERECSIQRRYQKIIEESPSPSLSDALRTAMGNAAILAAKAIDYDNAGTVEFILTEAQEFFFLEVNTRLQVEHPVTEMITGLDLVEWQILVAEGQRLPLEQAAIQSTGYAIECRLYAEDASNNFFPSTGTVVHWETPNLEGLRYETGVKSGSEVGIYYDPMLAKIIAHGTHRAAAIRKMHYALRHLKCMGVVTNQAFLLALLQNKAVQEGKYHTNFIEQEFDFEAFNQQQQEGQNIALMATLLYQWHQRQQERTLIPSLGAGWRSNFYQAQQATYQIGATTFLLHYNYKKERFDIQIGTQGYEVSLVRIQGPSLSIVIDGWQHQIHVATSEEAYYIHHSNYGCIKTSLVAKFPTIEAEKSKGDYIAPMPSEVLNINVKVGQKVTEGQALITLLSMKMENTIVAQEDGFIENILVTEGNSIAKGTLLLTIKETDTDPA</sequence>
<evidence type="ECO:0000313" key="10">
    <source>
        <dbReference type="EMBL" id="CAA6799870.1"/>
    </source>
</evidence>
<dbReference type="EMBL" id="CACVAQ010000046">
    <property type="protein sequence ID" value="CAA6799870.1"/>
    <property type="molecule type" value="Genomic_DNA"/>
</dbReference>
<dbReference type="SUPFAM" id="SSF51246">
    <property type="entry name" value="Rudiment single hybrid motif"/>
    <property type="match status" value="1"/>
</dbReference>
<dbReference type="Pfam" id="PF00289">
    <property type="entry name" value="Biotin_carb_N"/>
    <property type="match status" value="1"/>
</dbReference>
<dbReference type="PROSITE" id="PS00867">
    <property type="entry name" value="CPSASE_2"/>
    <property type="match status" value="1"/>
</dbReference>
<dbReference type="GO" id="GO:0004485">
    <property type="term" value="F:methylcrotonoyl-CoA carboxylase activity"/>
    <property type="evidence" value="ECO:0007669"/>
    <property type="project" value="UniProtKB-EC"/>
</dbReference>
<dbReference type="InterPro" id="IPR016185">
    <property type="entry name" value="PreATP-grasp_dom_sf"/>
</dbReference>
<evidence type="ECO:0000256" key="1">
    <source>
        <dbReference type="ARBA" id="ARBA00001953"/>
    </source>
</evidence>
<dbReference type="FunFam" id="3.40.50.20:FF:000010">
    <property type="entry name" value="Propionyl-CoA carboxylase subunit alpha"/>
    <property type="match status" value="1"/>
</dbReference>
<evidence type="ECO:0000259" key="7">
    <source>
        <dbReference type="PROSITE" id="PS50968"/>
    </source>
</evidence>
<dbReference type="PROSITE" id="PS50975">
    <property type="entry name" value="ATP_GRASP"/>
    <property type="match status" value="1"/>
</dbReference>